<feature type="compositionally biased region" description="Polar residues" evidence="1">
    <location>
        <begin position="85"/>
        <end position="104"/>
    </location>
</feature>
<dbReference type="Proteomes" id="UP000249056">
    <property type="component" value="Unassembled WGS sequence"/>
</dbReference>
<sequence>MDRMACVDVLMGSELFKDYVKPHIWAKFDEGLTRGARLAARSRLGMNDTVDEIQRKNQGHTARRKVEFQDKQIQNERRLRERAGVNTSDVVTGVSETSEMASSGNKRRRQVLGPDCSPTDQPGYSSFGSDSDLLTPSRQSPKKPRHLSSTPSELVNKFCSVANIEIESILR</sequence>
<dbReference type="EMBL" id="QKRW01000010">
    <property type="protein sequence ID" value="RAL65520.1"/>
    <property type="molecule type" value="Genomic_DNA"/>
</dbReference>
<evidence type="ECO:0000256" key="1">
    <source>
        <dbReference type="SAM" id="MobiDB-lite"/>
    </source>
</evidence>
<comment type="caution">
    <text evidence="2">The sequence shown here is derived from an EMBL/GenBank/DDBJ whole genome shotgun (WGS) entry which is preliminary data.</text>
</comment>
<feature type="compositionally biased region" description="Polar residues" evidence="1">
    <location>
        <begin position="118"/>
        <end position="139"/>
    </location>
</feature>
<dbReference type="PROSITE" id="PS50096">
    <property type="entry name" value="IQ"/>
    <property type="match status" value="1"/>
</dbReference>
<dbReference type="AlphaFoldDB" id="A0A395IZ34"/>
<gene>
    <name evidence="2" type="ORF">DID88_001086</name>
</gene>
<protein>
    <submittedName>
        <fullName evidence="2">Uncharacterized protein</fullName>
    </submittedName>
</protein>
<feature type="region of interest" description="Disordered" evidence="1">
    <location>
        <begin position="79"/>
        <end position="151"/>
    </location>
</feature>
<organism evidence="2 3">
    <name type="scientific">Monilinia fructigena</name>
    <dbReference type="NCBI Taxonomy" id="38457"/>
    <lineage>
        <taxon>Eukaryota</taxon>
        <taxon>Fungi</taxon>
        <taxon>Dikarya</taxon>
        <taxon>Ascomycota</taxon>
        <taxon>Pezizomycotina</taxon>
        <taxon>Leotiomycetes</taxon>
        <taxon>Helotiales</taxon>
        <taxon>Sclerotiniaceae</taxon>
        <taxon>Monilinia</taxon>
    </lineage>
</organism>
<evidence type="ECO:0000313" key="3">
    <source>
        <dbReference type="Proteomes" id="UP000249056"/>
    </source>
</evidence>
<name>A0A395IZ34_9HELO</name>
<evidence type="ECO:0000313" key="2">
    <source>
        <dbReference type="EMBL" id="RAL65520.1"/>
    </source>
</evidence>
<accession>A0A395IZ34</accession>
<dbReference type="OrthoDB" id="3545040at2759"/>
<reference evidence="2 3" key="1">
    <citation type="submission" date="2018-06" db="EMBL/GenBank/DDBJ databases">
        <title>Genome Sequence of the Brown Rot Fungal Pathogen Monilinia fructigena.</title>
        <authorList>
            <person name="Landi L."/>
            <person name="De Miccolis Angelini R.M."/>
            <person name="Pollastro S."/>
            <person name="Abate D."/>
            <person name="Faretra F."/>
            <person name="Romanazzi G."/>
        </authorList>
    </citation>
    <scope>NUCLEOTIDE SEQUENCE [LARGE SCALE GENOMIC DNA]</scope>
    <source>
        <strain evidence="2 3">Mfrg269</strain>
    </source>
</reference>
<keyword evidence="3" id="KW-1185">Reference proteome</keyword>
<proteinExistence type="predicted"/>